<keyword evidence="5" id="KW-0143">Chaperone</keyword>
<dbReference type="InterPro" id="IPR036316">
    <property type="entry name" value="Pili_assmbl_chap_C_dom_sf"/>
</dbReference>
<dbReference type="InterPro" id="IPR016147">
    <property type="entry name" value="Pili_assmbl_chaperone_N"/>
</dbReference>
<keyword evidence="9" id="KW-1185">Reference proteome</keyword>
<dbReference type="RefSeq" id="WP_244518274.1">
    <property type="nucleotide sequence ID" value="NZ_FMYL01000009.1"/>
</dbReference>
<dbReference type="GO" id="GO:0030288">
    <property type="term" value="C:outer membrane-bounded periplasmic space"/>
    <property type="evidence" value="ECO:0007669"/>
    <property type="project" value="InterPro"/>
</dbReference>
<evidence type="ECO:0000256" key="2">
    <source>
        <dbReference type="ARBA" id="ARBA00007399"/>
    </source>
</evidence>
<keyword evidence="4" id="KW-0574">Periplasm</keyword>
<sequence length="235" mass="26597">MKQYCIALIASLCVQQHAVSGVTITGTRVVFPSDQKQVVVQLNNPDQRAALVQSWLDDGDPKEIPSAERMPFILTPPLVRIEANKGQMIRLFAKNVDQLPKDRESLYWFNILDVAPTDQSVINKLNISVRSRIKLFYRPIQLIGKPEHFFQKLHFKYNAETQSIKVTNPSPYYMSFQQVVIQSKKGMDQEIYTSPLMVGPLGEQTFKTKVPSPSAITYTLINDFGGTESFNTIAD</sequence>
<dbReference type="InterPro" id="IPR001829">
    <property type="entry name" value="Pili_assmbl_chaperone_bac"/>
</dbReference>
<dbReference type="SUPFAM" id="SSF49584">
    <property type="entry name" value="Periplasmic chaperone C-domain"/>
    <property type="match status" value="1"/>
</dbReference>
<reference evidence="9" key="1">
    <citation type="submission" date="2016-09" db="EMBL/GenBank/DDBJ databases">
        <authorList>
            <person name="Varghese N."/>
            <person name="Submissions S."/>
        </authorList>
    </citation>
    <scope>NUCLEOTIDE SEQUENCE [LARGE SCALE GENOMIC DNA]</scope>
    <source>
        <strain evidence="9">ANC 4422</strain>
    </source>
</reference>
<evidence type="ECO:0000313" key="9">
    <source>
        <dbReference type="Proteomes" id="UP000242501"/>
    </source>
</evidence>
<dbReference type="Gene3D" id="2.60.40.10">
    <property type="entry name" value="Immunoglobulins"/>
    <property type="match status" value="2"/>
</dbReference>
<dbReference type="AlphaFoldDB" id="A0A1G6ITV5"/>
<dbReference type="InterPro" id="IPR013783">
    <property type="entry name" value="Ig-like_fold"/>
</dbReference>
<dbReference type="InterPro" id="IPR016148">
    <property type="entry name" value="Pili_assmbl_chaperone_C"/>
</dbReference>
<name>A0A1G6ITV5_9GAMM</name>
<evidence type="ECO:0000256" key="4">
    <source>
        <dbReference type="ARBA" id="ARBA00022764"/>
    </source>
</evidence>
<evidence type="ECO:0000256" key="5">
    <source>
        <dbReference type="ARBA" id="ARBA00023186"/>
    </source>
</evidence>
<dbReference type="Pfam" id="PF02753">
    <property type="entry name" value="PapD_C"/>
    <property type="match status" value="1"/>
</dbReference>
<evidence type="ECO:0000259" key="7">
    <source>
        <dbReference type="Pfam" id="PF02753"/>
    </source>
</evidence>
<evidence type="ECO:0000256" key="3">
    <source>
        <dbReference type="ARBA" id="ARBA00022729"/>
    </source>
</evidence>
<evidence type="ECO:0000259" key="6">
    <source>
        <dbReference type="Pfam" id="PF00345"/>
    </source>
</evidence>
<dbReference type="PRINTS" id="PR00969">
    <property type="entry name" value="CHAPERONPILI"/>
</dbReference>
<dbReference type="PANTHER" id="PTHR30251:SF25">
    <property type="entry name" value="FIMBRIAE CHAPARONE"/>
    <property type="match status" value="1"/>
</dbReference>
<dbReference type="Proteomes" id="UP000242501">
    <property type="component" value="Unassembled WGS sequence"/>
</dbReference>
<feature type="domain" description="Pili assembly chaperone C-terminal" evidence="7">
    <location>
        <begin position="166"/>
        <end position="228"/>
    </location>
</feature>
<dbReference type="GO" id="GO:0071555">
    <property type="term" value="P:cell wall organization"/>
    <property type="evidence" value="ECO:0007669"/>
    <property type="project" value="InterPro"/>
</dbReference>
<accession>A0A1G6ITV5</accession>
<comment type="similarity">
    <text evidence="2">Belongs to the periplasmic pilus chaperone family.</text>
</comment>
<proteinExistence type="inferred from homology"/>
<gene>
    <name evidence="8" type="ORF">SAMN05421733_10944</name>
</gene>
<feature type="domain" description="Pili assembly chaperone N-terminal" evidence="6">
    <location>
        <begin position="21"/>
        <end position="142"/>
    </location>
</feature>
<evidence type="ECO:0000313" key="8">
    <source>
        <dbReference type="EMBL" id="SDC10012.1"/>
    </source>
</evidence>
<comment type="subcellular location">
    <subcellularLocation>
        <location evidence="1">Periplasm</location>
    </subcellularLocation>
</comment>
<dbReference type="PANTHER" id="PTHR30251">
    <property type="entry name" value="PILUS ASSEMBLY CHAPERONE"/>
    <property type="match status" value="1"/>
</dbReference>
<dbReference type="STRING" id="1219383.SAMN05421733_10944"/>
<dbReference type="SUPFAM" id="SSF49354">
    <property type="entry name" value="PapD-like"/>
    <property type="match status" value="1"/>
</dbReference>
<dbReference type="InterPro" id="IPR050643">
    <property type="entry name" value="Periplasmic_pilus_chap"/>
</dbReference>
<dbReference type="EMBL" id="FMYL01000009">
    <property type="protein sequence ID" value="SDC10012.1"/>
    <property type="molecule type" value="Genomic_DNA"/>
</dbReference>
<dbReference type="Pfam" id="PF00345">
    <property type="entry name" value="PapD_N"/>
    <property type="match status" value="1"/>
</dbReference>
<protein>
    <submittedName>
        <fullName evidence="8">Fimbrial chaperone protein</fullName>
    </submittedName>
</protein>
<dbReference type="InterPro" id="IPR008962">
    <property type="entry name" value="PapD-like_sf"/>
</dbReference>
<keyword evidence="3" id="KW-0732">Signal</keyword>
<organism evidence="8 9">
    <name type="scientific">Acinetobacter boissieri</name>
    <dbReference type="NCBI Taxonomy" id="1219383"/>
    <lineage>
        <taxon>Bacteria</taxon>
        <taxon>Pseudomonadati</taxon>
        <taxon>Pseudomonadota</taxon>
        <taxon>Gammaproteobacteria</taxon>
        <taxon>Moraxellales</taxon>
        <taxon>Moraxellaceae</taxon>
        <taxon>Acinetobacter</taxon>
    </lineage>
</organism>
<evidence type="ECO:0000256" key="1">
    <source>
        <dbReference type="ARBA" id="ARBA00004418"/>
    </source>
</evidence>